<dbReference type="AlphaFoldDB" id="A0A3R8QPF3"/>
<keyword evidence="2" id="KW-0645">Protease</keyword>
<comment type="caution">
    <text evidence="2">The sequence shown here is derived from an EMBL/GenBank/DDBJ whole genome shotgun (WGS) entry which is preliminary data.</text>
</comment>
<protein>
    <submittedName>
        <fullName evidence="2">Trypsin-like serine protease</fullName>
    </submittedName>
</protein>
<dbReference type="EMBL" id="RSAA01000010">
    <property type="protein sequence ID" value="RRO16879.1"/>
    <property type="molecule type" value="Genomic_DNA"/>
</dbReference>
<dbReference type="GO" id="GO:0004252">
    <property type="term" value="F:serine-type endopeptidase activity"/>
    <property type="evidence" value="ECO:0007669"/>
    <property type="project" value="InterPro"/>
</dbReference>
<dbReference type="InterPro" id="IPR001254">
    <property type="entry name" value="Trypsin_dom"/>
</dbReference>
<dbReference type="GO" id="GO:0006508">
    <property type="term" value="P:proteolysis"/>
    <property type="evidence" value="ECO:0007669"/>
    <property type="project" value="UniProtKB-KW"/>
</dbReference>
<evidence type="ECO:0000313" key="2">
    <source>
        <dbReference type="EMBL" id="RRO16879.1"/>
    </source>
</evidence>
<feature type="domain" description="Peptidase S1" evidence="1">
    <location>
        <begin position="4"/>
        <end position="67"/>
    </location>
</feature>
<accession>A0A3R8QPF3</accession>
<dbReference type="Pfam" id="PF00089">
    <property type="entry name" value="Trypsin"/>
    <property type="match status" value="1"/>
</dbReference>
<keyword evidence="2" id="KW-0378">Hydrolase</keyword>
<dbReference type="InterPro" id="IPR043504">
    <property type="entry name" value="Peptidase_S1_PA_chymotrypsin"/>
</dbReference>
<gene>
    <name evidence="2" type="ORF">EIL87_11325</name>
</gene>
<dbReference type="Gene3D" id="2.40.10.10">
    <property type="entry name" value="Trypsin-like serine proteases"/>
    <property type="match status" value="1"/>
</dbReference>
<evidence type="ECO:0000313" key="3">
    <source>
        <dbReference type="Proteomes" id="UP000274515"/>
    </source>
</evidence>
<keyword evidence="3" id="KW-1185">Reference proteome</keyword>
<name>A0A3R8QPF3_9PSEU</name>
<dbReference type="Proteomes" id="UP000274515">
    <property type="component" value="Unassembled WGS sequence"/>
</dbReference>
<evidence type="ECO:0000259" key="1">
    <source>
        <dbReference type="Pfam" id="PF00089"/>
    </source>
</evidence>
<dbReference type="SUPFAM" id="SSF50494">
    <property type="entry name" value="Trypsin-like serine proteases"/>
    <property type="match status" value="1"/>
</dbReference>
<sequence>MTPVLQQAQLPLVSDEDCERAALHGSPHQIWFHRAHVVCAGYERGGVASSAGHSVGPLVVAELAGITGAPVPRG</sequence>
<dbReference type="RefSeq" id="WP_125090205.1">
    <property type="nucleotide sequence ID" value="NZ_RSAA01000010.1"/>
</dbReference>
<organism evidence="2 3">
    <name type="scientific">Saccharopolyspora rhizosphaerae</name>
    <dbReference type="NCBI Taxonomy" id="2492662"/>
    <lineage>
        <taxon>Bacteria</taxon>
        <taxon>Bacillati</taxon>
        <taxon>Actinomycetota</taxon>
        <taxon>Actinomycetes</taxon>
        <taxon>Pseudonocardiales</taxon>
        <taxon>Pseudonocardiaceae</taxon>
        <taxon>Saccharopolyspora</taxon>
    </lineage>
</organism>
<dbReference type="InterPro" id="IPR009003">
    <property type="entry name" value="Peptidase_S1_PA"/>
</dbReference>
<proteinExistence type="predicted"/>
<reference evidence="2 3" key="1">
    <citation type="submission" date="2018-11" db="EMBL/GenBank/DDBJ databases">
        <title>Saccharopolyspora rhizosphaerae sp. nov., an actinomycete isolated from rhizosphere soil in Thailand.</title>
        <authorList>
            <person name="Intra B."/>
            <person name="Euanorasetr J."/>
            <person name="Take A."/>
            <person name="Inahashi Y."/>
            <person name="Mori M."/>
            <person name="Panbangred W."/>
            <person name="Matsumoto A."/>
        </authorList>
    </citation>
    <scope>NUCLEOTIDE SEQUENCE [LARGE SCALE GENOMIC DNA]</scope>
    <source>
        <strain evidence="2 3">H219</strain>
    </source>
</reference>